<dbReference type="RefSeq" id="WP_378242578.1">
    <property type="nucleotide sequence ID" value="NZ_JBHSKF010000001.1"/>
</dbReference>
<reference evidence="4" key="1">
    <citation type="journal article" date="2019" name="Int. J. Syst. Evol. Microbiol.">
        <title>The Global Catalogue of Microorganisms (GCM) 10K type strain sequencing project: providing services to taxonomists for standard genome sequencing and annotation.</title>
        <authorList>
            <consortium name="The Broad Institute Genomics Platform"/>
            <consortium name="The Broad Institute Genome Sequencing Center for Infectious Disease"/>
            <person name="Wu L."/>
            <person name="Ma J."/>
        </authorList>
    </citation>
    <scope>NUCLEOTIDE SEQUENCE [LARGE SCALE GENOMIC DNA]</scope>
    <source>
        <strain evidence="4">CCUG 59778</strain>
    </source>
</reference>
<keyword evidence="4" id="KW-1185">Reference proteome</keyword>
<keyword evidence="2" id="KW-0472">Membrane</keyword>
<dbReference type="EMBL" id="JBHSKF010000001">
    <property type="protein sequence ID" value="MFC5285541.1"/>
    <property type="molecule type" value="Genomic_DNA"/>
</dbReference>
<feature type="region of interest" description="Disordered" evidence="1">
    <location>
        <begin position="168"/>
        <end position="194"/>
    </location>
</feature>
<gene>
    <name evidence="3" type="ORF">ACFPM7_00625</name>
</gene>
<name>A0ABW0EH36_9PSEU</name>
<protein>
    <submittedName>
        <fullName evidence="3">Uncharacterized protein</fullName>
    </submittedName>
</protein>
<evidence type="ECO:0000313" key="4">
    <source>
        <dbReference type="Proteomes" id="UP001596157"/>
    </source>
</evidence>
<evidence type="ECO:0000256" key="1">
    <source>
        <dbReference type="SAM" id="MobiDB-lite"/>
    </source>
</evidence>
<keyword evidence="2" id="KW-0812">Transmembrane</keyword>
<accession>A0ABW0EH36</accession>
<evidence type="ECO:0000313" key="3">
    <source>
        <dbReference type="EMBL" id="MFC5285541.1"/>
    </source>
</evidence>
<dbReference type="Proteomes" id="UP001596157">
    <property type="component" value="Unassembled WGS sequence"/>
</dbReference>
<feature type="transmembrane region" description="Helical" evidence="2">
    <location>
        <begin position="140"/>
        <end position="160"/>
    </location>
</feature>
<keyword evidence="2" id="KW-1133">Transmembrane helix</keyword>
<sequence>MTDKIRGSIGPDGPPWPEDLLADLHAGVLEPRRAAVVQADVGADADARAFLAALDAVRTDLSALGAAPVPPMPENVAARIDAALAEEAARAFGAPGTPASGIPVAPSSTSLKATGSLADDDPEPAPVIDMAAARRKRGRMAVWGAGLLTAAAAAVAFVVVPGLGGQDDTDGGMAAEQPSPTVSAPGDAGAQPPLAFGREEVGEKVPQVVNSRDYGPLKTKAGLDSCLEANELDPAKAQVVGVRPVTLDGKDGVMALLLTQQVGQFQVLVLTPDCTALFNDTIG</sequence>
<feature type="region of interest" description="Disordered" evidence="1">
    <location>
        <begin position="95"/>
        <end position="125"/>
    </location>
</feature>
<proteinExistence type="predicted"/>
<evidence type="ECO:0000256" key="2">
    <source>
        <dbReference type="SAM" id="Phobius"/>
    </source>
</evidence>
<organism evidence="3 4">
    <name type="scientific">Actinokineospora guangxiensis</name>
    <dbReference type="NCBI Taxonomy" id="1490288"/>
    <lineage>
        <taxon>Bacteria</taxon>
        <taxon>Bacillati</taxon>
        <taxon>Actinomycetota</taxon>
        <taxon>Actinomycetes</taxon>
        <taxon>Pseudonocardiales</taxon>
        <taxon>Pseudonocardiaceae</taxon>
        <taxon>Actinokineospora</taxon>
    </lineage>
</organism>
<comment type="caution">
    <text evidence="3">The sequence shown here is derived from an EMBL/GenBank/DDBJ whole genome shotgun (WGS) entry which is preliminary data.</text>
</comment>